<keyword evidence="6 12" id="KW-0418">Kinase</keyword>
<evidence type="ECO:0000256" key="8">
    <source>
        <dbReference type="PROSITE-ProRule" id="PRU10141"/>
    </source>
</evidence>
<dbReference type="Proteomes" id="UP000655751">
    <property type="component" value="Unassembled WGS sequence"/>
</dbReference>
<evidence type="ECO:0000256" key="3">
    <source>
        <dbReference type="ARBA" id="ARBA00022679"/>
    </source>
</evidence>
<evidence type="ECO:0000256" key="2">
    <source>
        <dbReference type="ARBA" id="ARBA00022527"/>
    </source>
</evidence>
<dbReference type="EC" id="2.7.11.1" evidence="1"/>
<evidence type="ECO:0000256" key="5">
    <source>
        <dbReference type="ARBA" id="ARBA00022741"/>
    </source>
</evidence>
<evidence type="ECO:0000256" key="7">
    <source>
        <dbReference type="ARBA" id="ARBA00022840"/>
    </source>
</evidence>
<keyword evidence="10" id="KW-0812">Transmembrane</keyword>
<protein>
    <recommendedName>
        <fullName evidence="1">non-specific serine/threonine protein kinase</fullName>
        <ecNumber evidence="1">2.7.11.1</ecNumber>
    </recommendedName>
</protein>
<feature type="region of interest" description="Disordered" evidence="9">
    <location>
        <begin position="470"/>
        <end position="505"/>
    </location>
</feature>
<organism evidence="12 13">
    <name type="scientific">Nocardia bovistercoris</name>
    <dbReference type="NCBI Taxonomy" id="2785916"/>
    <lineage>
        <taxon>Bacteria</taxon>
        <taxon>Bacillati</taxon>
        <taxon>Actinomycetota</taxon>
        <taxon>Actinomycetes</taxon>
        <taxon>Mycobacteriales</taxon>
        <taxon>Nocardiaceae</taxon>
        <taxon>Nocardia</taxon>
    </lineage>
</organism>
<keyword evidence="10" id="KW-1133">Transmembrane helix</keyword>
<keyword evidence="4" id="KW-0732">Signal</keyword>
<evidence type="ECO:0000256" key="1">
    <source>
        <dbReference type="ARBA" id="ARBA00012513"/>
    </source>
</evidence>
<dbReference type="PANTHER" id="PTHR43289">
    <property type="entry name" value="MITOGEN-ACTIVATED PROTEIN KINASE KINASE KINASE 20-RELATED"/>
    <property type="match status" value="1"/>
</dbReference>
<dbReference type="InterPro" id="IPR000719">
    <property type="entry name" value="Prot_kinase_dom"/>
</dbReference>
<dbReference type="PROSITE" id="PS00108">
    <property type="entry name" value="PROTEIN_KINASE_ST"/>
    <property type="match status" value="1"/>
</dbReference>
<dbReference type="FunFam" id="1.10.510.10:FF:000021">
    <property type="entry name" value="Serine/threonine protein kinase"/>
    <property type="match status" value="1"/>
</dbReference>
<feature type="binding site" evidence="8">
    <location>
        <position position="37"/>
    </location>
    <ligand>
        <name>ATP</name>
        <dbReference type="ChEBI" id="CHEBI:30616"/>
    </ligand>
</feature>
<dbReference type="PROSITE" id="PS00107">
    <property type="entry name" value="PROTEIN_KINASE_ATP"/>
    <property type="match status" value="1"/>
</dbReference>
<dbReference type="Gene3D" id="3.30.200.20">
    <property type="entry name" value="Phosphorylase Kinase, domain 1"/>
    <property type="match status" value="1"/>
</dbReference>
<evidence type="ECO:0000256" key="9">
    <source>
        <dbReference type="SAM" id="MobiDB-lite"/>
    </source>
</evidence>
<dbReference type="Gene3D" id="2.60.40.1240">
    <property type="match status" value="1"/>
</dbReference>
<sequence length="625" mass="66257">MGDVRFGDYRLERMLGEGGMGQVWLARDRAGARVALKLLPVRLASDASFRLRFEREAQLAAGLRDPHLVAIHRHGSVDGQLFIEMDYVEGTDLGALLTARGPLQACAAVEILDQVAAALDTAHAAGLVHRDVKPSNILVRADGFAYLIDFGIARGVGQTGLTATGLAIGTWAYMAPERFNGVSDARTDIYSLACVLYECVTGRRPYGDTDPARQMHDHLMTAPPRPSTVRPAVPAALDEVIARGMAKSPGDRHPSAGEFARAARVAVGLPVETVAPQASSIAPAKTDPPPTRVETRLDERSGAVAGAADAGRDPGALDPPRERSSAGSEGVARTPTPTKVMSEPGPPPTRVQTRLAPPVPVRAPVPVHAPVPVAPTPAAYRPHVPVPVRGPYVRPPTPAYRTNYPVRAPMQARRWSGRRPVPVRPRGKWVAPRRRRGGVLSKVIGALVVVFLAPFAFAAGCFALIAAGTSSSSQETTMPRPPVVAESSEPNPGSPPTAAPSGSAVRDGKFEFAVTDVRTGVSRVGLQTPRGSFVIVALDVRNISDETKWFLPFGQKLVDEAGRTLDHDTAATAWQTVSHGQGYSFELPPGGAATTQLVFDLPADSTPSHLELHDFVLSGGVTVQL</sequence>
<keyword evidence="10" id="KW-0472">Membrane</keyword>
<feature type="region of interest" description="Disordered" evidence="9">
    <location>
        <begin position="278"/>
        <end position="350"/>
    </location>
</feature>
<dbReference type="PANTHER" id="PTHR43289:SF6">
    <property type="entry name" value="SERINE_THREONINE-PROTEIN KINASE NEKL-3"/>
    <property type="match status" value="1"/>
</dbReference>
<dbReference type="GO" id="GO:0005524">
    <property type="term" value="F:ATP binding"/>
    <property type="evidence" value="ECO:0007669"/>
    <property type="project" value="UniProtKB-UniRule"/>
</dbReference>
<dbReference type="Pfam" id="PF11611">
    <property type="entry name" value="DUF4352"/>
    <property type="match status" value="1"/>
</dbReference>
<dbReference type="AlphaFoldDB" id="A0A931IC30"/>
<feature type="domain" description="Protein kinase" evidence="11">
    <location>
        <begin position="9"/>
        <end position="265"/>
    </location>
</feature>
<dbReference type="InterPro" id="IPR017441">
    <property type="entry name" value="Protein_kinase_ATP_BS"/>
</dbReference>
<dbReference type="Gene3D" id="1.10.510.10">
    <property type="entry name" value="Transferase(Phosphotransferase) domain 1"/>
    <property type="match status" value="1"/>
</dbReference>
<dbReference type="Pfam" id="PF00069">
    <property type="entry name" value="Pkinase"/>
    <property type="match status" value="1"/>
</dbReference>
<dbReference type="RefSeq" id="WP_196149767.1">
    <property type="nucleotide sequence ID" value="NZ_JADMLG010000005.1"/>
</dbReference>
<dbReference type="GO" id="GO:0004674">
    <property type="term" value="F:protein serine/threonine kinase activity"/>
    <property type="evidence" value="ECO:0007669"/>
    <property type="project" value="UniProtKB-KW"/>
</dbReference>
<dbReference type="PROSITE" id="PS50011">
    <property type="entry name" value="PROTEIN_KINASE_DOM"/>
    <property type="match status" value="1"/>
</dbReference>
<name>A0A931IC30_9NOCA</name>
<keyword evidence="7 8" id="KW-0067">ATP-binding</keyword>
<comment type="caution">
    <text evidence="12">The sequence shown here is derived from an EMBL/GenBank/DDBJ whole genome shotgun (WGS) entry which is preliminary data.</text>
</comment>
<evidence type="ECO:0000256" key="4">
    <source>
        <dbReference type="ARBA" id="ARBA00022729"/>
    </source>
</evidence>
<gene>
    <name evidence="12" type="ORF">IT779_14150</name>
</gene>
<reference evidence="12" key="1">
    <citation type="submission" date="2020-11" db="EMBL/GenBank/DDBJ databases">
        <title>Nocardia NEAU-351.nov., a novel actinomycete isolated from the cow dung.</title>
        <authorList>
            <person name="Zhang X."/>
        </authorList>
    </citation>
    <scope>NUCLEOTIDE SEQUENCE</scope>
    <source>
        <strain evidence="12">NEAU-351</strain>
    </source>
</reference>
<proteinExistence type="predicted"/>
<keyword evidence="5 8" id="KW-0547">Nucleotide-binding</keyword>
<dbReference type="InterPro" id="IPR029051">
    <property type="entry name" value="DUF4352"/>
</dbReference>
<dbReference type="InterPro" id="IPR011009">
    <property type="entry name" value="Kinase-like_dom_sf"/>
</dbReference>
<keyword evidence="3" id="KW-0808">Transferase</keyword>
<evidence type="ECO:0000313" key="13">
    <source>
        <dbReference type="Proteomes" id="UP000655751"/>
    </source>
</evidence>
<feature type="transmembrane region" description="Helical" evidence="10">
    <location>
        <begin position="443"/>
        <end position="467"/>
    </location>
</feature>
<dbReference type="SUPFAM" id="SSF56112">
    <property type="entry name" value="Protein kinase-like (PK-like)"/>
    <property type="match status" value="1"/>
</dbReference>
<dbReference type="EMBL" id="JADMLG010000005">
    <property type="protein sequence ID" value="MBH0777422.1"/>
    <property type="molecule type" value="Genomic_DNA"/>
</dbReference>
<dbReference type="InterPro" id="IPR029050">
    <property type="entry name" value="Immunoprotect_excell_Ig-like"/>
</dbReference>
<feature type="compositionally biased region" description="Low complexity" evidence="9">
    <location>
        <begin position="302"/>
        <end position="318"/>
    </location>
</feature>
<evidence type="ECO:0000313" key="12">
    <source>
        <dbReference type="EMBL" id="MBH0777422.1"/>
    </source>
</evidence>
<accession>A0A931IC30</accession>
<keyword evidence="2" id="KW-0723">Serine/threonine-protein kinase</keyword>
<keyword evidence="13" id="KW-1185">Reference proteome</keyword>
<dbReference type="SMART" id="SM00220">
    <property type="entry name" value="S_TKc"/>
    <property type="match status" value="1"/>
</dbReference>
<evidence type="ECO:0000256" key="10">
    <source>
        <dbReference type="SAM" id="Phobius"/>
    </source>
</evidence>
<evidence type="ECO:0000259" key="11">
    <source>
        <dbReference type="PROSITE" id="PS50011"/>
    </source>
</evidence>
<dbReference type="InterPro" id="IPR008271">
    <property type="entry name" value="Ser/Thr_kinase_AS"/>
</dbReference>
<evidence type="ECO:0000256" key="6">
    <source>
        <dbReference type="ARBA" id="ARBA00022777"/>
    </source>
</evidence>
<dbReference type="CDD" id="cd14014">
    <property type="entry name" value="STKc_PknB_like"/>
    <property type="match status" value="1"/>
</dbReference>